<organism evidence="9">
    <name type="scientific">Trypanosoma vivax (strain Y486)</name>
    <dbReference type="NCBI Taxonomy" id="1055687"/>
    <lineage>
        <taxon>Eukaryota</taxon>
        <taxon>Discoba</taxon>
        <taxon>Euglenozoa</taxon>
        <taxon>Kinetoplastea</taxon>
        <taxon>Metakinetoplastina</taxon>
        <taxon>Trypanosomatida</taxon>
        <taxon>Trypanosomatidae</taxon>
        <taxon>Trypanosoma</taxon>
        <taxon>Duttonella</taxon>
    </lineage>
</organism>
<dbReference type="VEuPathDB" id="TriTrypDB:TvY486_0600940"/>
<sequence>MANVYNQNQDYFKEIPASGEQGYTASSPLNTEQDRNAKTPFGQSQPTYTGQMQTEVGGPGIGSPYAFTQTEPGPVSTIQPLNMEPQEGEMEATSTFKFWTIEFYQQFFDVDTNMVVKRLAGTAKLGSPPDYLRAHNWTNVLGHMSNSTADDEQGSSVRAKPDLYGPFWICTTLWMLLGIVSNMISKVAFNRHSENNGKVWKYDFTMVSVASIVIYLYCFGVGCTVWGLMRFKNLPITLTDTLCLYGYSLFPFLPVVLLCAIPISFLHWIFVLAGGLWSGAYLCSNLMGVTKALLPQEWFYGISTSVVVFLLLFMASFKFYFLNYAF</sequence>
<proteinExistence type="inferred from homology"/>
<dbReference type="EMBL" id="HE573022">
    <property type="protein sequence ID" value="CCC48303.1"/>
    <property type="molecule type" value="Genomic_DNA"/>
</dbReference>
<dbReference type="PANTHER" id="PTHR12822:SF2">
    <property type="entry name" value="PROTEIN YIPF"/>
    <property type="match status" value="1"/>
</dbReference>
<evidence type="ECO:0000256" key="1">
    <source>
        <dbReference type="ARBA" id="ARBA00004141"/>
    </source>
</evidence>
<evidence type="ECO:0000313" key="9">
    <source>
        <dbReference type="EMBL" id="CCC48303.1"/>
    </source>
</evidence>
<name>G0TWG5_TRYVY</name>
<comment type="subcellular location">
    <subcellularLocation>
        <location evidence="6">Golgi apparatus membrane</location>
        <topology evidence="6">Multi-pass membrane protein</topology>
    </subcellularLocation>
    <subcellularLocation>
        <location evidence="1">Membrane</location>
        <topology evidence="1">Multi-pass membrane protein</topology>
    </subcellularLocation>
</comment>
<feature type="transmembrane region" description="Helical" evidence="6">
    <location>
        <begin position="163"/>
        <end position="184"/>
    </location>
</feature>
<comment type="caution">
    <text evidence="6">Lacks conserved residue(s) required for the propagation of feature annotation.</text>
</comment>
<feature type="compositionally biased region" description="Polar residues" evidence="7">
    <location>
        <begin position="66"/>
        <end position="79"/>
    </location>
</feature>
<accession>G0TWG5</accession>
<feature type="domain" description="Yip1" evidence="8">
    <location>
        <begin position="157"/>
        <end position="315"/>
    </location>
</feature>
<dbReference type="PANTHER" id="PTHR12822">
    <property type="entry name" value="PROTEIN YIPF"/>
    <property type="match status" value="1"/>
</dbReference>
<evidence type="ECO:0000256" key="7">
    <source>
        <dbReference type="SAM" id="MobiDB-lite"/>
    </source>
</evidence>
<dbReference type="AlphaFoldDB" id="G0TWG5"/>
<feature type="transmembrane region" description="Helical" evidence="6">
    <location>
        <begin position="204"/>
        <end position="228"/>
    </location>
</feature>
<dbReference type="OMA" id="PIWISVT"/>
<gene>
    <name evidence="9" type="ORF">TVY486_0600940</name>
</gene>
<feature type="region of interest" description="Disordered" evidence="7">
    <location>
        <begin position="15"/>
        <end position="79"/>
    </location>
</feature>
<dbReference type="GO" id="GO:0031267">
    <property type="term" value="F:small GTPase binding"/>
    <property type="evidence" value="ECO:0007669"/>
    <property type="project" value="InterPro"/>
</dbReference>
<evidence type="ECO:0000256" key="6">
    <source>
        <dbReference type="RuleBase" id="RU361264"/>
    </source>
</evidence>
<reference evidence="9" key="1">
    <citation type="journal article" date="2012" name="Proc. Natl. Acad. Sci. U.S.A.">
        <title>Antigenic diversity is generated by distinct evolutionary mechanisms in African trypanosome species.</title>
        <authorList>
            <person name="Jackson A.P."/>
            <person name="Berry A."/>
            <person name="Aslett M."/>
            <person name="Allison H.C."/>
            <person name="Burton P."/>
            <person name="Vavrova-Anderson J."/>
            <person name="Brown R."/>
            <person name="Browne H."/>
            <person name="Corton N."/>
            <person name="Hauser H."/>
            <person name="Gamble J."/>
            <person name="Gilderthorp R."/>
            <person name="Marcello L."/>
            <person name="McQuillan J."/>
            <person name="Otto T.D."/>
            <person name="Quail M.A."/>
            <person name="Sanders M.J."/>
            <person name="van Tonder A."/>
            <person name="Ginger M.L."/>
            <person name="Field M.C."/>
            <person name="Barry J.D."/>
            <person name="Hertz-Fowler C."/>
            <person name="Berriman M."/>
        </authorList>
    </citation>
    <scope>NUCLEOTIDE SEQUENCE</scope>
    <source>
        <strain evidence="9">Y486</strain>
    </source>
</reference>
<evidence type="ECO:0000256" key="4">
    <source>
        <dbReference type="ARBA" id="ARBA00022989"/>
    </source>
</evidence>
<feature type="transmembrane region" description="Helical" evidence="6">
    <location>
        <begin position="298"/>
        <end position="321"/>
    </location>
</feature>
<evidence type="ECO:0000256" key="2">
    <source>
        <dbReference type="ARBA" id="ARBA00010596"/>
    </source>
</evidence>
<evidence type="ECO:0000256" key="5">
    <source>
        <dbReference type="ARBA" id="ARBA00023136"/>
    </source>
</evidence>
<dbReference type="InterPro" id="IPR039765">
    <property type="entry name" value="Yip5/YIPF1/YIPF2"/>
</dbReference>
<keyword evidence="4 6" id="KW-1133">Transmembrane helix</keyword>
<evidence type="ECO:0000256" key="3">
    <source>
        <dbReference type="ARBA" id="ARBA00022692"/>
    </source>
</evidence>
<evidence type="ECO:0000259" key="8">
    <source>
        <dbReference type="Pfam" id="PF04893"/>
    </source>
</evidence>
<dbReference type="GO" id="GO:0016192">
    <property type="term" value="P:vesicle-mediated transport"/>
    <property type="evidence" value="ECO:0007669"/>
    <property type="project" value="InterPro"/>
</dbReference>
<feature type="compositionally biased region" description="Polar residues" evidence="7">
    <location>
        <begin position="21"/>
        <end position="31"/>
    </location>
</feature>
<dbReference type="InterPro" id="IPR006977">
    <property type="entry name" value="Yip1_dom"/>
</dbReference>
<dbReference type="GO" id="GO:0000139">
    <property type="term" value="C:Golgi membrane"/>
    <property type="evidence" value="ECO:0007669"/>
    <property type="project" value="UniProtKB-SubCell"/>
</dbReference>
<comment type="similarity">
    <text evidence="2 6">Belongs to the YIP1 family.</text>
</comment>
<dbReference type="Pfam" id="PF04893">
    <property type="entry name" value="Yip1"/>
    <property type="match status" value="1"/>
</dbReference>
<protein>
    <recommendedName>
        <fullName evidence="6">Protein YIPF</fullName>
    </recommendedName>
</protein>
<keyword evidence="5 6" id="KW-0472">Membrane</keyword>
<feature type="compositionally biased region" description="Polar residues" evidence="7">
    <location>
        <begin position="41"/>
        <end position="54"/>
    </location>
</feature>
<feature type="transmembrane region" description="Helical" evidence="6">
    <location>
        <begin position="249"/>
        <end position="278"/>
    </location>
</feature>
<keyword evidence="3 6" id="KW-0812">Transmembrane</keyword>